<dbReference type="EMBL" id="CP047418">
    <property type="protein sequence ID" value="QLL78701.1"/>
    <property type="molecule type" value="Genomic_DNA"/>
</dbReference>
<evidence type="ECO:0000313" key="2">
    <source>
        <dbReference type="EMBL" id="QLL78701.1"/>
    </source>
</evidence>
<dbReference type="PANTHER" id="PTHR42886">
    <property type="entry name" value="RE40534P-RELATED"/>
    <property type="match status" value="1"/>
</dbReference>
<dbReference type="Gene3D" id="3.40.50.1820">
    <property type="entry name" value="alpha/beta hydrolase"/>
    <property type="match status" value="1"/>
</dbReference>
<dbReference type="GO" id="GO:0016787">
    <property type="term" value="F:hydrolase activity"/>
    <property type="evidence" value="ECO:0007669"/>
    <property type="project" value="UniProtKB-KW"/>
</dbReference>
<evidence type="ECO:0000259" key="1">
    <source>
        <dbReference type="Pfam" id="PF00561"/>
    </source>
</evidence>
<sequence>MDEVVTLYNAGQALRGIIEYPPTPSDTAIILFHGFKGNRSYQPDDLLSQLSHALVASGFTTVRFDFSGRGHSEGSYQEMTIPQEISEADTILTYTRQLPGIKHIYLLGHSLGGVIAGMLAGYYHDWIDRLVLLAPAVSVKEFARQGQIWQSRFNPFHIPEQIMIDNVLMNGRFLRTAQTLPIMETTAQFSGPMLVIHGTDDVVIPVSAVKEYQRYCMNCEVHLVRGGSHTFKGENRSLVVQRVTEFLSRK</sequence>
<dbReference type="RefSeq" id="WP_180848877.1">
    <property type="nucleotide sequence ID" value="NZ_CP047418.1"/>
</dbReference>
<feature type="domain" description="AB hydrolase-1" evidence="1">
    <location>
        <begin position="28"/>
        <end position="142"/>
    </location>
</feature>
<dbReference type="SUPFAM" id="SSF53474">
    <property type="entry name" value="alpha/beta-Hydrolases"/>
    <property type="match status" value="1"/>
</dbReference>
<evidence type="ECO:0000313" key="3">
    <source>
        <dbReference type="Proteomes" id="UP000510886"/>
    </source>
</evidence>
<dbReference type="PANTHER" id="PTHR42886:SF29">
    <property type="entry name" value="PUMMELIG, ISOFORM A"/>
    <property type="match status" value="1"/>
</dbReference>
<protein>
    <submittedName>
        <fullName evidence="2">Alpha/beta fold hydrolase</fullName>
    </submittedName>
</protein>
<dbReference type="Proteomes" id="UP000510886">
    <property type="component" value="Chromosome"/>
</dbReference>
<reference evidence="2 3" key="1">
    <citation type="submission" date="2020-01" db="EMBL/GenBank/DDBJ databases">
        <title>Complete and circular genome sequences of six lactobacillus isolates from horses.</title>
        <authorList>
            <person name="Hassan H.M."/>
        </authorList>
    </citation>
    <scope>NUCLEOTIDE SEQUENCE [LARGE SCALE GENOMIC DNA]</scope>
    <source>
        <strain evidence="2 3">1A</strain>
    </source>
</reference>
<dbReference type="KEGG" id="lsw:GTO87_08955"/>
<dbReference type="InterPro" id="IPR000073">
    <property type="entry name" value="AB_hydrolase_1"/>
</dbReference>
<dbReference type="AlphaFoldDB" id="A0A7H9EMG3"/>
<name>A0A7H9EMG3_9LACO</name>
<dbReference type="Pfam" id="PF00561">
    <property type="entry name" value="Abhydrolase_1"/>
    <property type="match status" value="1"/>
</dbReference>
<proteinExistence type="predicted"/>
<accession>A0A7H9EMG3</accession>
<keyword evidence="2" id="KW-0378">Hydrolase</keyword>
<gene>
    <name evidence="2" type="ORF">GTO87_08955</name>
</gene>
<dbReference type="InterPro" id="IPR029058">
    <property type="entry name" value="AB_hydrolase_fold"/>
</dbReference>
<organism evidence="2 3">
    <name type="scientific">Ligilactobacillus saerimneri</name>
    <dbReference type="NCBI Taxonomy" id="228229"/>
    <lineage>
        <taxon>Bacteria</taxon>
        <taxon>Bacillati</taxon>
        <taxon>Bacillota</taxon>
        <taxon>Bacilli</taxon>
        <taxon>Lactobacillales</taxon>
        <taxon>Lactobacillaceae</taxon>
        <taxon>Ligilactobacillus</taxon>
    </lineage>
</organism>